<name>A0A5M8QSM2_9BACT</name>
<dbReference type="SUPFAM" id="SSF48452">
    <property type="entry name" value="TPR-like"/>
    <property type="match status" value="1"/>
</dbReference>
<feature type="domain" description="RagB/SusD" evidence="6">
    <location>
        <begin position="331"/>
        <end position="484"/>
    </location>
</feature>
<comment type="subcellular location">
    <subcellularLocation>
        <location evidence="1">Cell outer membrane</location>
    </subcellularLocation>
</comment>
<proteinExistence type="inferred from homology"/>
<dbReference type="CDD" id="cd08977">
    <property type="entry name" value="SusD"/>
    <property type="match status" value="1"/>
</dbReference>
<dbReference type="Proteomes" id="UP000323994">
    <property type="component" value="Unassembled WGS sequence"/>
</dbReference>
<evidence type="ECO:0000259" key="7">
    <source>
        <dbReference type="Pfam" id="PF14322"/>
    </source>
</evidence>
<dbReference type="AlphaFoldDB" id="A0A5M8QSM2"/>
<feature type="domain" description="SusD-like N-terminal" evidence="7">
    <location>
        <begin position="19"/>
        <end position="220"/>
    </location>
</feature>
<keyword evidence="3" id="KW-0732">Signal</keyword>
<evidence type="ECO:0000256" key="2">
    <source>
        <dbReference type="ARBA" id="ARBA00006275"/>
    </source>
</evidence>
<dbReference type="PROSITE" id="PS51257">
    <property type="entry name" value="PROKAR_LIPOPROTEIN"/>
    <property type="match status" value="1"/>
</dbReference>
<evidence type="ECO:0000313" key="9">
    <source>
        <dbReference type="Proteomes" id="UP000323994"/>
    </source>
</evidence>
<evidence type="ECO:0000256" key="4">
    <source>
        <dbReference type="ARBA" id="ARBA00023136"/>
    </source>
</evidence>
<dbReference type="InterPro" id="IPR011990">
    <property type="entry name" value="TPR-like_helical_dom_sf"/>
</dbReference>
<sequence length="486" mass="54172">MKKIIYLLISLLATTSCKDFLQEDPASLMVDNSFYKTEADADAAIVAVYDGLNDQSSIFYRGIYLLAELPTDNAECGQGVANANIFALKNYTYGPVNDRIYVLYTAVYKTIASANVAIDKIPSIPFADAKKNRLVAEARFVRALLYFNMVRLFGDVPLVLNQVTSLDEVNTPRTPAAKVYEQIIADLEFAEQNLDATNATGNQGRATKAAASGLLAKVYLTLKDYPKARDKAKLVLDDAQFGLLESYFDIFTPQNRFNKELIFAIQNKGNTGTSNGFAMALFLPRSTIPLAGGGTVAGNSADVPTEEFYNSFKAGDLRKDRTFFTEYDAGGGKVTFRPHWYKFFDPSSIANLSEGTLNFPILRYSDMLLTYAEALNEIDGPSAESLEAVNKVRRRAYGKPLATANAAVDLKGLTKKALQDAILEERRWEFGFENHRWFDLVRTEKLLNILKEKGYTAIKDYNILYPLPQRELDVNKNLVQNQGYTN</sequence>
<evidence type="ECO:0000259" key="6">
    <source>
        <dbReference type="Pfam" id="PF07980"/>
    </source>
</evidence>
<keyword evidence="9" id="KW-1185">Reference proteome</keyword>
<comment type="caution">
    <text evidence="8">The sequence shown here is derived from an EMBL/GenBank/DDBJ whole genome shotgun (WGS) entry which is preliminary data.</text>
</comment>
<accession>A0A5M8QSM2</accession>
<evidence type="ECO:0000256" key="5">
    <source>
        <dbReference type="ARBA" id="ARBA00023237"/>
    </source>
</evidence>
<evidence type="ECO:0000313" key="8">
    <source>
        <dbReference type="EMBL" id="KAA6438268.1"/>
    </source>
</evidence>
<keyword evidence="4" id="KW-0472">Membrane</keyword>
<dbReference type="Pfam" id="PF07980">
    <property type="entry name" value="SusD_RagB"/>
    <property type="match status" value="1"/>
</dbReference>
<dbReference type="InterPro" id="IPR033985">
    <property type="entry name" value="SusD-like_N"/>
</dbReference>
<reference evidence="8 9" key="1">
    <citation type="submission" date="2019-05" db="EMBL/GenBank/DDBJ databases">
        <authorList>
            <person name="Qu J.-H."/>
        </authorList>
    </citation>
    <scope>NUCLEOTIDE SEQUENCE [LARGE SCALE GENOMIC DNA]</scope>
    <source>
        <strain evidence="8 9">NS28</strain>
    </source>
</reference>
<comment type="similarity">
    <text evidence="2">Belongs to the SusD family.</text>
</comment>
<dbReference type="OrthoDB" id="636214at2"/>
<dbReference type="RefSeq" id="WP_139013072.1">
    <property type="nucleotide sequence ID" value="NZ_VBSN01000049.1"/>
</dbReference>
<keyword evidence="5" id="KW-0998">Cell outer membrane</keyword>
<organism evidence="8 9">
    <name type="scientific">Dyadobacter flavalbus</name>
    <dbReference type="NCBI Taxonomy" id="2579942"/>
    <lineage>
        <taxon>Bacteria</taxon>
        <taxon>Pseudomonadati</taxon>
        <taxon>Bacteroidota</taxon>
        <taxon>Cytophagia</taxon>
        <taxon>Cytophagales</taxon>
        <taxon>Spirosomataceae</taxon>
        <taxon>Dyadobacter</taxon>
    </lineage>
</organism>
<dbReference type="Pfam" id="PF14322">
    <property type="entry name" value="SusD-like_3"/>
    <property type="match status" value="1"/>
</dbReference>
<gene>
    <name evidence="8" type="ORF">FEM33_16315</name>
</gene>
<protein>
    <submittedName>
        <fullName evidence="8">RagB/SusD family nutrient uptake outer membrane protein</fullName>
    </submittedName>
</protein>
<dbReference type="Gene3D" id="1.25.40.390">
    <property type="match status" value="1"/>
</dbReference>
<evidence type="ECO:0000256" key="1">
    <source>
        <dbReference type="ARBA" id="ARBA00004442"/>
    </source>
</evidence>
<dbReference type="InterPro" id="IPR012944">
    <property type="entry name" value="SusD_RagB_dom"/>
</dbReference>
<dbReference type="GO" id="GO:0009279">
    <property type="term" value="C:cell outer membrane"/>
    <property type="evidence" value="ECO:0007669"/>
    <property type="project" value="UniProtKB-SubCell"/>
</dbReference>
<evidence type="ECO:0000256" key="3">
    <source>
        <dbReference type="ARBA" id="ARBA00022729"/>
    </source>
</evidence>
<dbReference type="EMBL" id="VBSN01000049">
    <property type="protein sequence ID" value="KAA6438268.1"/>
    <property type="molecule type" value="Genomic_DNA"/>
</dbReference>